<accession>A0A6N7XR46</accession>
<evidence type="ECO:0000256" key="4">
    <source>
        <dbReference type="ARBA" id="ARBA00022692"/>
    </source>
</evidence>
<dbReference type="GO" id="GO:0015293">
    <property type="term" value="F:symporter activity"/>
    <property type="evidence" value="ECO:0007669"/>
    <property type="project" value="UniProtKB-KW"/>
</dbReference>
<dbReference type="InterPro" id="IPR001991">
    <property type="entry name" value="Na-dicarboxylate_symporter"/>
</dbReference>
<evidence type="ECO:0000313" key="8">
    <source>
        <dbReference type="EMBL" id="MST72399.1"/>
    </source>
</evidence>
<sequence>MANHEVARFGKKSPTKLIALSMVVGFIAGMVVGKPMAQVKFIGDIFFSLVQMGIIPFVMCTIIEAVGGLTTRDLSDVGLKGIVWFAVSSILASGFGIATTLLFQPGAGLDGSALVQGASANTVQASSGTWQDTVSGFFGSNIVASMGGGSMVQCIVFAIALGLVCSGWRQMHEGHCVVYDFCVELGTLLLSIIRGVMTVAPIGIFCYVSAMVGSLGAEVLIPLLKYLLVLAGTVLVFTCVWIVVVCVRCGLSPVVLVHKMWRMSVMALSTTSSAVTLPVEMEDAKQRLGIRSDIADLVLPLGMPLNSNGASIHLAVTALTISQIYGVTYGGAELVSLAVICTLLSLANAVAPGADLVSLAMIVPQLGLPLDSIGIFAGLTYPVGAIRTILNVDSDVYCALMVAANYEDGIDREVFEARN</sequence>
<evidence type="ECO:0000256" key="3">
    <source>
        <dbReference type="ARBA" id="ARBA00022475"/>
    </source>
</evidence>
<dbReference type="AlphaFoldDB" id="A0A6N7XR46"/>
<comment type="caution">
    <text evidence="8">The sequence shown here is derived from an EMBL/GenBank/DDBJ whole genome shotgun (WGS) entry which is preliminary data.</text>
</comment>
<feature type="transmembrane region" description="Helical" evidence="7">
    <location>
        <begin position="202"/>
        <end position="221"/>
    </location>
</feature>
<evidence type="ECO:0000256" key="2">
    <source>
        <dbReference type="ARBA" id="ARBA00022448"/>
    </source>
</evidence>
<dbReference type="InterPro" id="IPR036458">
    <property type="entry name" value="Na:dicarbo_symporter_sf"/>
</dbReference>
<feature type="transmembrane region" description="Helical" evidence="7">
    <location>
        <begin position="45"/>
        <end position="69"/>
    </location>
</feature>
<organism evidence="8 9">
    <name type="scientific">Olsenella porci</name>
    <dbReference type="NCBI Taxonomy" id="2652279"/>
    <lineage>
        <taxon>Bacteria</taxon>
        <taxon>Bacillati</taxon>
        <taxon>Actinomycetota</taxon>
        <taxon>Coriobacteriia</taxon>
        <taxon>Coriobacteriales</taxon>
        <taxon>Atopobiaceae</taxon>
        <taxon>Olsenella</taxon>
    </lineage>
</organism>
<feature type="transmembrane region" description="Helical" evidence="7">
    <location>
        <begin position="228"/>
        <end position="254"/>
    </location>
</feature>
<evidence type="ECO:0000313" key="9">
    <source>
        <dbReference type="Proteomes" id="UP000469325"/>
    </source>
</evidence>
<feature type="transmembrane region" description="Helical" evidence="7">
    <location>
        <begin position="17"/>
        <end position="33"/>
    </location>
</feature>
<feature type="transmembrane region" description="Helical" evidence="7">
    <location>
        <begin position="81"/>
        <end position="103"/>
    </location>
</feature>
<evidence type="ECO:0000256" key="6">
    <source>
        <dbReference type="ARBA" id="ARBA00023136"/>
    </source>
</evidence>
<evidence type="ECO:0000256" key="1">
    <source>
        <dbReference type="ARBA" id="ARBA00004651"/>
    </source>
</evidence>
<dbReference type="Proteomes" id="UP000469325">
    <property type="component" value="Unassembled WGS sequence"/>
</dbReference>
<dbReference type="PANTHER" id="PTHR42865:SF7">
    <property type="entry name" value="PROTON_GLUTAMATE-ASPARTATE SYMPORTER"/>
    <property type="match status" value="1"/>
</dbReference>
<dbReference type="RefSeq" id="WP_154434494.1">
    <property type="nucleotide sequence ID" value="NZ_VUNC01000003.1"/>
</dbReference>
<keyword evidence="3" id="KW-1003">Cell membrane</keyword>
<comment type="subcellular location">
    <subcellularLocation>
        <location evidence="1">Cell membrane</location>
        <topology evidence="1">Multi-pass membrane protein</topology>
    </subcellularLocation>
</comment>
<gene>
    <name evidence="8" type="ORF">FYJ68_04665</name>
</gene>
<proteinExistence type="predicted"/>
<keyword evidence="6 7" id="KW-0472">Membrane</keyword>
<dbReference type="PANTHER" id="PTHR42865">
    <property type="entry name" value="PROTON/GLUTAMATE-ASPARTATE SYMPORTER"/>
    <property type="match status" value="1"/>
</dbReference>
<keyword evidence="4 7" id="KW-0812">Transmembrane</keyword>
<dbReference type="EMBL" id="VUNC01000003">
    <property type="protein sequence ID" value="MST72399.1"/>
    <property type="molecule type" value="Genomic_DNA"/>
</dbReference>
<dbReference type="Gene3D" id="1.10.3860.10">
    <property type="entry name" value="Sodium:dicarboxylate symporter"/>
    <property type="match status" value="1"/>
</dbReference>
<dbReference type="GO" id="GO:0005886">
    <property type="term" value="C:plasma membrane"/>
    <property type="evidence" value="ECO:0007669"/>
    <property type="project" value="UniProtKB-SubCell"/>
</dbReference>
<dbReference type="SUPFAM" id="SSF118215">
    <property type="entry name" value="Proton glutamate symport protein"/>
    <property type="match status" value="1"/>
</dbReference>
<dbReference type="PRINTS" id="PR00173">
    <property type="entry name" value="EDTRNSPORT"/>
</dbReference>
<evidence type="ECO:0000256" key="7">
    <source>
        <dbReference type="SAM" id="Phobius"/>
    </source>
</evidence>
<dbReference type="Pfam" id="PF00375">
    <property type="entry name" value="SDF"/>
    <property type="match status" value="1"/>
</dbReference>
<reference evidence="8 9" key="1">
    <citation type="submission" date="2019-08" db="EMBL/GenBank/DDBJ databases">
        <title>In-depth cultivation of the pig gut microbiome towards novel bacterial diversity and tailored functional studies.</title>
        <authorList>
            <person name="Wylensek D."/>
            <person name="Hitch T.C.A."/>
            <person name="Clavel T."/>
        </authorList>
    </citation>
    <scope>NUCLEOTIDE SEQUENCE [LARGE SCALE GENOMIC DNA]</scope>
    <source>
        <strain evidence="8 9">CA-Schmier-601-WT-1</strain>
    </source>
</reference>
<evidence type="ECO:0000256" key="5">
    <source>
        <dbReference type="ARBA" id="ARBA00022989"/>
    </source>
</evidence>
<feature type="transmembrane region" description="Helical" evidence="7">
    <location>
        <begin position="142"/>
        <end position="165"/>
    </location>
</feature>
<keyword evidence="2" id="KW-0813">Transport</keyword>
<keyword evidence="9" id="KW-1185">Reference proteome</keyword>
<protein>
    <submittedName>
        <fullName evidence="8">Dicarboxylate/amino acid:cation symporter</fullName>
    </submittedName>
</protein>
<name>A0A6N7XR46_9ACTN</name>
<keyword evidence="5 7" id="KW-1133">Transmembrane helix</keyword>